<dbReference type="InterPro" id="IPR036563">
    <property type="entry name" value="MoaE_sf"/>
</dbReference>
<organism evidence="1">
    <name type="scientific">uncultured organism</name>
    <dbReference type="NCBI Taxonomy" id="155900"/>
    <lineage>
        <taxon>unclassified sequences</taxon>
        <taxon>environmental samples</taxon>
    </lineage>
</organism>
<dbReference type="EMBL" id="MN079095">
    <property type="protein sequence ID" value="QEA05149.1"/>
    <property type="molecule type" value="Genomic_DNA"/>
</dbReference>
<dbReference type="GO" id="GO:0030366">
    <property type="term" value="F:molybdopterin synthase activity"/>
    <property type="evidence" value="ECO:0007669"/>
    <property type="project" value="UniProtKB-EC"/>
</dbReference>
<dbReference type="Gene3D" id="3.90.1170.40">
    <property type="entry name" value="Molybdopterin biosynthesis MoaE subunit"/>
    <property type="match status" value="1"/>
</dbReference>
<dbReference type="EC" id="2.8.1.12" evidence="1"/>
<dbReference type="PANTHER" id="PTHR23404">
    <property type="entry name" value="MOLYBDOPTERIN SYNTHASE RELATED"/>
    <property type="match status" value="1"/>
</dbReference>
<dbReference type="AlphaFoldDB" id="A0A5B8R7Q1"/>
<keyword evidence="1" id="KW-0808">Transferase</keyword>
<dbReference type="Pfam" id="PF02391">
    <property type="entry name" value="MoaE"/>
    <property type="match status" value="1"/>
</dbReference>
<sequence length="149" mass="16412">MTHLTETPLSLADVLAETDDPRCGALVVFEGVVRDHHDGRGVSAMEYTAYAPLARRELADLEAETRERFGVPVCRIVHRTGRLEIGEASVLVVVRAPHRGDAFDAARYAIDTLKQRVPIWKHDFFDDGGAAWQDGTSLGERAEDRGGSQ</sequence>
<dbReference type="GO" id="GO:0006777">
    <property type="term" value="P:Mo-molybdopterin cofactor biosynthetic process"/>
    <property type="evidence" value="ECO:0007669"/>
    <property type="project" value="InterPro"/>
</dbReference>
<reference evidence="1" key="1">
    <citation type="submission" date="2019-06" db="EMBL/GenBank/DDBJ databases">
        <authorList>
            <person name="Murdoch R.W."/>
            <person name="Fathepure B."/>
        </authorList>
    </citation>
    <scope>NUCLEOTIDE SEQUENCE</scope>
</reference>
<evidence type="ECO:0000313" key="1">
    <source>
        <dbReference type="EMBL" id="QEA05149.1"/>
    </source>
</evidence>
<dbReference type="CDD" id="cd00756">
    <property type="entry name" value="MoaE"/>
    <property type="match status" value="1"/>
</dbReference>
<protein>
    <submittedName>
        <fullName evidence="1">Molybdopterin synthase catalytic subunit 1</fullName>
        <ecNumber evidence="1">2.8.1.12</ecNumber>
    </submittedName>
</protein>
<dbReference type="SUPFAM" id="SSF54690">
    <property type="entry name" value="Molybdopterin synthase subunit MoaE"/>
    <property type="match status" value="1"/>
</dbReference>
<accession>A0A5B8R7Q1</accession>
<dbReference type="InterPro" id="IPR003448">
    <property type="entry name" value="Mopterin_biosynth_MoaE"/>
</dbReference>
<proteinExistence type="predicted"/>
<name>A0A5B8R7Q1_9ZZZZ</name>
<gene>
    <name evidence="1" type="primary">moaE1</name>
    <name evidence="1" type="ORF">KBTEX_01468</name>
</gene>